<dbReference type="AlphaFoldDB" id="A0A827X8J6"/>
<gene>
    <name evidence="3" type="ORF">BG944_001602</name>
</gene>
<dbReference type="PANTHER" id="PTHR36251">
    <property type="entry name" value="FELS-1 PROPHAGE HOST SPECIFICITY PROTEIN-RELATED"/>
    <property type="match status" value="1"/>
</dbReference>
<dbReference type="Proteomes" id="UP000521994">
    <property type="component" value="Unassembled WGS sequence"/>
</dbReference>
<dbReference type="InterPro" id="IPR053171">
    <property type="entry name" value="Viral_Tip_Attach_Protein"/>
</dbReference>
<comment type="caution">
    <text evidence="3">The sequence shown here is derived from an EMBL/GenBank/DDBJ whole genome shotgun (WGS) entry which is preliminary data.</text>
</comment>
<protein>
    <submittedName>
        <fullName evidence="3">DUF1983 domain-containing protein</fullName>
    </submittedName>
</protein>
<dbReference type="InterPro" id="IPR021034">
    <property type="entry name" value="GpJ_C"/>
</dbReference>
<evidence type="ECO:0000313" key="4">
    <source>
        <dbReference type="Proteomes" id="UP000521994"/>
    </source>
</evidence>
<dbReference type="InterPro" id="IPR015406">
    <property type="entry name" value="GpJ_CSF"/>
</dbReference>
<proteinExistence type="predicted"/>
<evidence type="ECO:0000259" key="1">
    <source>
        <dbReference type="Pfam" id="PF09327"/>
    </source>
</evidence>
<evidence type="ECO:0000313" key="3">
    <source>
        <dbReference type="EMBL" id="EFI0212476.1"/>
    </source>
</evidence>
<name>A0A827X8J6_ECOLX</name>
<feature type="domain" description="Tip attachment protein J central straight fiber" evidence="1">
    <location>
        <begin position="2"/>
        <end position="113"/>
    </location>
</feature>
<dbReference type="Pfam" id="PF12421">
    <property type="entry name" value="Ig_GpJ_C"/>
    <property type="match status" value="1"/>
</dbReference>
<reference evidence="3 4" key="1">
    <citation type="submission" date="2020-02" db="EMBL/GenBank/DDBJ databases">
        <authorList>
            <consortium name="PulseNet: The National Subtyping Network for Foodborne Disease Surveillance"/>
            <person name="Tarr C.L."/>
            <person name="Trees E."/>
            <person name="Katz L.S."/>
            <person name="Carleton-Romer H.A."/>
            <person name="Stroika S."/>
            <person name="Kucerova Z."/>
            <person name="Roache K.F."/>
            <person name="Sabol A.L."/>
            <person name="Besser J."/>
            <person name="Gerner-Smidt P."/>
        </authorList>
    </citation>
    <scope>NUCLEOTIDE SEQUENCE [LARGE SCALE GENOMIC DNA]</scope>
    <source>
        <strain evidence="3 4">2014C-3796</strain>
    </source>
</reference>
<dbReference type="EMBL" id="AASXRC010000006">
    <property type="protein sequence ID" value="EFI0212476.1"/>
    <property type="molecule type" value="Genomic_DNA"/>
</dbReference>
<dbReference type="Pfam" id="PF09327">
    <property type="entry name" value="Phage_Tail_Tip"/>
    <property type="match status" value="1"/>
</dbReference>
<organism evidence="3 4">
    <name type="scientific">Escherichia coli</name>
    <dbReference type="NCBI Taxonomy" id="562"/>
    <lineage>
        <taxon>Bacteria</taxon>
        <taxon>Pseudomonadati</taxon>
        <taxon>Pseudomonadota</taxon>
        <taxon>Gammaproteobacteria</taxon>
        <taxon>Enterobacterales</taxon>
        <taxon>Enterobacteriaceae</taxon>
        <taxon>Escherichia</taxon>
    </lineage>
</organism>
<feature type="domain" description="Tip attachment protein J C-terminal receptor binding" evidence="2">
    <location>
        <begin position="142"/>
        <end position="272"/>
    </location>
</feature>
<evidence type="ECO:0000259" key="2">
    <source>
        <dbReference type="Pfam" id="PF12421"/>
    </source>
</evidence>
<dbReference type="PANTHER" id="PTHR36251:SF2">
    <property type="entry name" value="GIFSY-2 PROPHAGE HOST SPECIFICITY PROTEIN J, PHAGE LAMBDA"/>
    <property type="match status" value="1"/>
</dbReference>
<feature type="non-terminal residue" evidence="3">
    <location>
        <position position="1"/>
    </location>
</feature>
<accession>A0A827X8J6</accession>
<sequence length="272" mass="29482">AALYMLKVQKTKDGIPYVAGIGAGIEDTDGQPLSNILLLADRIAMINPENGNSTPLFVAQGNQLFMNDVFLKRLFAVSITSSGNPPTFSLTPEGRLTARNADISGNVNANSGTLNNVTINENCRVLGKLSANQIEGDLVKTVGKAFPRDSRAPERWPSGTITVRVYDDQPFDRQIVIPAVAFSGAKHEREHTDIYSSCRLIVRKNGAEIYNRTALDNTLIYSGVIDMPAGHGHMTLEFSVSAWLVNNWYPTASISDLLVVVMKKSTAGISIS</sequence>